<dbReference type="AlphaFoldDB" id="A0A554WUC8"/>
<feature type="transmembrane region" description="Helical" evidence="1">
    <location>
        <begin position="45"/>
        <end position="68"/>
    </location>
</feature>
<protein>
    <recommendedName>
        <fullName evidence="4">Cobalamin biosynthesis protein CobD</fullName>
    </recommendedName>
</protein>
<name>A0A554WUC8_9BURK</name>
<keyword evidence="1" id="KW-1133">Transmembrane helix</keyword>
<evidence type="ECO:0000313" key="3">
    <source>
        <dbReference type="Proteomes" id="UP000320225"/>
    </source>
</evidence>
<dbReference type="InterPro" id="IPR052966">
    <property type="entry name" value="Beta-lactamase_Reg"/>
</dbReference>
<dbReference type="GO" id="GO:0046677">
    <property type="term" value="P:response to antibiotic"/>
    <property type="evidence" value="ECO:0007669"/>
    <property type="project" value="TreeGrafter"/>
</dbReference>
<sequence length="307" mass="33041">MTLFALLLTLLIDQAWRPGVGVQRILALDAWAQWVRRQLDAGQAAHGWLVWAVAVGVPVLLAWAVHLLLWQVQGLLAFAWHVAVLVATLGFRHFSLPFTAIRLALEGGDEARARALYAEWRGVGAVDWPREELLRRLLAHAALDAHRHVLGVAVAYVLLAALGLGPAGAVLYRLAQQLAQRWGGEGGMAGDPVSPAVAQAATRGWHVVDALPARATALAFAVVGHFEDVLERWRAQAGAWTEASDTLLLAATEGAVHVRLLPAQEVTAADGLMEPQLSHLAALVGLVWRSVVFGLLLLGLALLVRLF</sequence>
<feature type="transmembrane region" description="Helical" evidence="1">
    <location>
        <begin position="280"/>
        <end position="304"/>
    </location>
</feature>
<evidence type="ECO:0000256" key="1">
    <source>
        <dbReference type="SAM" id="Phobius"/>
    </source>
</evidence>
<gene>
    <name evidence="2" type="ORF">Tsedi_00007</name>
</gene>
<dbReference type="Proteomes" id="UP000320225">
    <property type="component" value="Unassembled WGS sequence"/>
</dbReference>
<dbReference type="RefSeq" id="WP_143892356.1">
    <property type="nucleotide sequence ID" value="NZ_VJND01000001.1"/>
</dbReference>
<comment type="caution">
    <text evidence="2">The sequence shown here is derived from an EMBL/GenBank/DDBJ whole genome shotgun (WGS) entry which is preliminary data.</text>
</comment>
<accession>A0A554WUC8</accession>
<dbReference type="OrthoDB" id="8533534at2"/>
<feature type="transmembrane region" description="Helical" evidence="1">
    <location>
        <begin position="75"/>
        <end position="94"/>
    </location>
</feature>
<feature type="transmembrane region" description="Helical" evidence="1">
    <location>
        <begin position="153"/>
        <end position="172"/>
    </location>
</feature>
<evidence type="ECO:0000313" key="2">
    <source>
        <dbReference type="EMBL" id="TSE27177.1"/>
    </source>
</evidence>
<keyword evidence="3" id="KW-1185">Reference proteome</keyword>
<dbReference type="EMBL" id="VJND01000001">
    <property type="protein sequence ID" value="TSE27177.1"/>
    <property type="molecule type" value="Genomic_DNA"/>
</dbReference>
<keyword evidence="1" id="KW-0812">Transmembrane</keyword>
<dbReference type="PANTHER" id="PTHR38684">
    <property type="entry name" value="PROTEIN AMPE"/>
    <property type="match status" value="1"/>
</dbReference>
<keyword evidence="1" id="KW-0472">Membrane</keyword>
<organism evidence="2 3">
    <name type="scientific">Tepidimonas sediminis</name>
    <dbReference type="NCBI Taxonomy" id="2588941"/>
    <lineage>
        <taxon>Bacteria</taxon>
        <taxon>Pseudomonadati</taxon>
        <taxon>Pseudomonadota</taxon>
        <taxon>Betaproteobacteria</taxon>
        <taxon>Burkholderiales</taxon>
        <taxon>Tepidimonas</taxon>
    </lineage>
</organism>
<reference evidence="2 3" key="1">
    <citation type="submission" date="2019-07" db="EMBL/GenBank/DDBJ databases">
        <title>Tepidimonas sediminis YIM 72259 draft genome.</title>
        <authorList>
            <person name="Da Costa M.S."/>
            <person name="Froufe H.J.C."/>
            <person name="Egas C."/>
            <person name="Albuquerque L."/>
        </authorList>
    </citation>
    <scope>NUCLEOTIDE SEQUENCE [LARGE SCALE GENOMIC DNA]</scope>
    <source>
        <strain evidence="2 3">YIM 72259</strain>
    </source>
</reference>
<proteinExistence type="predicted"/>
<dbReference type="GO" id="GO:0005886">
    <property type="term" value="C:plasma membrane"/>
    <property type="evidence" value="ECO:0007669"/>
    <property type="project" value="TreeGrafter"/>
</dbReference>
<evidence type="ECO:0008006" key="4">
    <source>
        <dbReference type="Google" id="ProtNLM"/>
    </source>
</evidence>
<dbReference type="PANTHER" id="PTHR38684:SF1">
    <property type="entry name" value="PROTEIN AMPE"/>
    <property type="match status" value="1"/>
</dbReference>